<dbReference type="KEGG" id="gtt:GUITHDRAFT_39525"/>
<dbReference type="Gene3D" id="3.30.1370.10">
    <property type="entry name" value="K Homology domain, type 1"/>
    <property type="match status" value="1"/>
</dbReference>
<feature type="domain" description="KHDC4/BBP-like KH-domain type I" evidence="3">
    <location>
        <begin position="14"/>
        <end position="48"/>
    </location>
</feature>
<proteinExistence type="predicted"/>
<dbReference type="eggNOG" id="KOG1588">
    <property type="taxonomic scope" value="Eukaryota"/>
</dbReference>
<dbReference type="EnsemblProtists" id="EKX52276">
    <property type="protein sequence ID" value="EKX52276"/>
    <property type="gene ID" value="GUITHDRAFT_39525"/>
</dbReference>
<dbReference type="RefSeq" id="XP_005839256.1">
    <property type="nucleotide sequence ID" value="XM_005839199.1"/>
</dbReference>
<evidence type="ECO:0000313" key="5">
    <source>
        <dbReference type="EnsemblProtists" id="EKX52276"/>
    </source>
</evidence>
<organism evidence="4">
    <name type="scientific">Guillardia theta (strain CCMP2712)</name>
    <name type="common">Cryptophyte</name>
    <dbReference type="NCBI Taxonomy" id="905079"/>
    <lineage>
        <taxon>Eukaryota</taxon>
        <taxon>Cryptophyceae</taxon>
        <taxon>Pyrenomonadales</taxon>
        <taxon>Geminigeraceae</taxon>
        <taxon>Guillardia</taxon>
    </lineage>
</organism>
<keyword evidence="6" id="KW-1185">Reference proteome</keyword>
<reference evidence="4 6" key="1">
    <citation type="journal article" date="2012" name="Nature">
        <title>Algal genomes reveal evolutionary mosaicism and the fate of nucleomorphs.</title>
        <authorList>
            <consortium name="DOE Joint Genome Institute"/>
            <person name="Curtis B.A."/>
            <person name="Tanifuji G."/>
            <person name="Burki F."/>
            <person name="Gruber A."/>
            <person name="Irimia M."/>
            <person name="Maruyama S."/>
            <person name="Arias M.C."/>
            <person name="Ball S.G."/>
            <person name="Gile G.H."/>
            <person name="Hirakawa Y."/>
            <person name="Hopkins J.F."/>
            <person name="Kuo A."/>
            <person name="Rensing S.A."/>
            <person name="Schmutz J."/>
            <person name="Symeonidi A."/>
            <person name="Elias M."/>
            <person name="Eveleigh R.J."/>
            <person name="Herman E.K."/>
            <person name="Klute M.J."/>
            <person name="Nakayama T."/>
            <person name="Obornik M."/>
            <person name="Reyes-Prieto A."/>
            <person name="Armbrust E.V."/>
            <person name="Aves S.J."/>
            <person name="Beiko R.G."/>
            <person name="Coutinho P."/>
            <person name="Dacks J.B."/>
            <person name="Durnford D.G."/>
            <person name="Fast N.M."/>
            <person name="Green B.R."/>
            <person name="Grisdale C.J."/>
            <person name="Hempel F."/>
            <person name="Henrissat B."/>
            <person name="Hoppner M.P."/>
            <person name="Ishida K."/>
            <person name="Kim E."/>
            <person name="Koreny L."/>
            <person name="Kroth P.G."/>
            <person name="Liu Y."/>
            <person name="Malik S.B."/>
            <person name="Maier U.G."/>
            <person name="McRose D."/>
            <person name="Mock T."/>
            <person name="Neilson J.A."/>
            <person name="Onodera N.T."/>
            <person name="Poole A.M."/>
            <person name="Pritham E.J."/>
            <person name="Richards T.A."/>
            <person name="Rocap G."/>
            <person name="Roy S.W."/>
            <person name="Sarai C."/>
            <person name="Schaack S."/>
            <person name="Shirato S."/>
            <person name="Slamovits C.H."/>
            <person name="Spencer D.F."/>
            <person name="Suzuki S."/>
            <person name="Worden A.Z."/>
            <person name="Zauner S."/>
            <person name="Barry K."/>
            <person name="Bell C."/>
            <person name="Bharti A.K."/>
            <person name="Crow J.A."/>
            <person name="Grimwood J."/>
            <person name="Kramer R."/>
            <person name="Lindquist E."/>
            <person name="Lucas S."/>
            <person name="Salamov A."/>
            <person name="McFadden G.I."/>
            <person name="Lane C.E."/>
            <person name="Keeling P.J."/>
            <person name="Gray M.W."/>
            <person name="Grigoriev I.V."/>
            <person name="Archibald J.M."/>
        </authorList>
    </citation>
    <scope>NUCLEOTIDE SEQUENCE</scope>
    <source>
        <strain evidence="4 6">CCMP2712</strain>
    </source>
</reference>
<dbReference type="GO" id="GO:0003729">
    <property type="term" value="F:mRNA binding"/>
    <property type="evidence" value="ECO:0007669"/>
    <property type="project" value="TreeGrafter"/>
</dbReference>
<dbReference type="EMBL" id="JH992973">
    <property type="protein sequence ID" value="EKX52276.1"/>
    <property type="molecule type" value="Genomic_DNA"/>
</dbReference>
<dbReference type="STRING" id="905079.L1JUQ1"/>
<dbReference type="SUPFAM" id="SSF54791">
    <property type="entry name" value="Eukaryotic type KH-domain (KH-domain type I)"/>
    <property type="match status" value="1"/>
</dbReference>
<dbReference type="InterPro" id="IPR055256">
    <property type="entry name" value="KH_1_KHDC4/BBP-like"/>
</dbReference>
<dbReference type="PROSITE" id="PS50084">
    <property type="entry name" value="KH_TYPE_1"/>
    <property type="match status" value="1"/>
</dbReference>
<dbReference type="HOGENOM" id="CLU_208102_0_0_1"/>
<dbReference type="PANTHER" id="PTHR11208:SF42">
    <property type="entry name" value="QUAKING RELATED 54B, ISOFORM E"/>
    <property type="match status" value="1"/>
</dbReference>
<name>L1JUQ1_GUITC</name>
<evidence type="ECO:0000259" key="3">
    <source>
        <dbReference type="Pfam" id="PF22675"/>
    </source>
</evidence>
<reference evidence="6" key="2">
    <citation type="submission" date="2012-11" db="EMBL/GenBank/DDBJ databases">
        <authorList>
            <person name="Kuo A."/>
            <person name="Curtis B.A."/>
            <person name="Tanifuji G."/>
            <person name="Burki F."/>
            <person name="Gruber A."/>
            <person name="Irimia M."/>
            <person name="Maruyama S."/>
            <person name="Arias M.C."/>
            <person name="Ball S.G."/>
            <person name="Gile G.H."/>
            <person name="Hirakawa Y."/>
            <person name="Hopkins J.F."/>
            <person name="Rensing S.A."/>
            <person name="Schmutz J."/>
            <person name="Symeonidi A."/>
            <person name="Elias M."/>
            <person name="Eveleigh R.J."/>
            <person name="Herman E.K."/>
            <person name="Klute M.J."/>
            <person name="Nakayama T."/>
            <person name="Obornik M."/>
            <person name="Reyes-Prieto A."/>
            <person name="Armbrust E.V."/>
            <person name="Aves S.J."/>
            <person name="Beiko R.G."/>
            <person name="Coutinho P."/>
            <person name="Dacks J.B."/>
            <person name="Durnford D.G."/>
            <person name="Fast N.M."/>
            <person name="Green B.R."/>
            <person name="Grisdale C."/>
            <person name="Hempe F."/>
            <person name="Henrissat B."/>
            <person name="Hoppner M.P."/>
            <person name="Ishida K.-I."/>
            <person name="Kim E."/>
            <person name="Koreny L."/>
            <person name="Kroth P.G."/>
            <person name="Liu Y."/>
            <person name="Malik S.-B."/>
            <person name="Maier U.G."/>
            <person name="McRose D."/>
            <person name="Mock T."/>
            <person name="Neilson J.A."/>
            <person name="Onodera N.T."/>
            <person name="Poole A.M."/>
            <person name="Pritham E.J."/>
            <person name="Richards T.A."/>
            <person name="Rocap G."/>
            <person name="Roy S.W."/>
            <person name="Sarai C."/>
            <person name="Schaack S."/>
            <person name="Shirato S."/>
            <person name="Slamovits C.H."/>
            <person name="Spencer D.F."/>
            <person name="Suzuki S."/>
            <person name="Worden A.Z."/>
            <person name="Zauner S."/>
            <person name="Barry K."/>
            <person name="Bell C."/>
            <person name="Bharti A.K."/>
            <person name="Crow J.A."/>
            <person name="Grimwood J."/>
            <person name="Kramer R."/>
            <person name="Lindquist E."/>
            <person name="Lucas S."/>
            <person name="Salamov A."/>
            <person name="McFadden G.I."/>
            <person name="Lane C.E."/>
            <person name="Keeling P.J."/>
            <person name="Gray M.W."/>
            <person name="Grigoriev I.V."/>
            <person name="Archibald J.M."/>
        </authorList>
    </citation>
    <scope>NUCLEOTIDE SEQUENCE</scope>
    <source>
        <strain evidence="6">CCMP2712</strain>
    </source>
</reference>
<dbReference type="GO" id="GO:0048024">
    <property type="term" value="P:regulation of mRNA splicing, via spliceosome"/>
    <property type="evidence" value="ECO:0007669"/>
    <property type="project" value="TreeGrafter"/>
</dbReference>
<dbReference type="GO" id="GO:0005634">
    <property type="term" value="C:nucleus"/>
    <property type="evidence" value="ECO:0007669"/>
    <property type="project" value="TreeGrafter"/>
</dbReference>
<reference evidence="5" key="3">
    <citation type="submission" date="2015-06" db="UniProtKB">
        <authorList>
            <consortium name="EnsemblProtists"/>
        </authorList>
    </citation>
    <scope>IDENTIFICATION</scope>
</reference>
<feature type="non-terminal residue" evidence="4">
    <location>
        <position position="50"/>
    </location>
</feature>
<dbReference type="OMA" id="IKGRDSM"/>
<dbReference type="OrthoDB" id="6777263at2759"/>
<protein>
    <recommendedName>
        <fullName evidence="3">KHDC4/BBP-like KH-domain type I domain-containing protein</fullName>
    </recommendedName>
</protein>
<dbReference type="Proteomes" id="UP000011087">
    <property type="component" value="Unassembled WGS sequence"/>
</dbReference>
<evidence type="ECO:0000256" key="1">
    <source>
        <dbReference type="ARBA" id="ARBA00022884"/>
    </source>
</evidence>
<dbReference type="PaxDb" id="55529-EKX52276"/>
<keyword evidence="1 2" id="KW-0694">RNA-binding</keyword>
<evidence type="ECO:0000313" key="4">
    <source>
        <dbReference type="EMBL" id="EKX52276.1"/>
    </source>
</evidence>
<feature type="non-terminal residue" evidence="4">
    <location>
        <position position="1"/>
    </location>
</feature>
<evidence type="ECO:0000256" key="2">
    <source>
        <dbReference type="PROSITE-ProRule" id="PRU00117"/>
    </source>
</evidence>
<dbReference type="InterPro" id="IPR045071">
    <property type="entry name" value="BBP-like"/>
</dbReference>
<evidence type="ECO:0000313" key="6">
    <source>
        <dbReference type="Proteomes" id="UP000011087"/>
    </source>
</evidence>
<dbReference type="Pfam" id="PF22675">
    <property type="entry name" value="KH-I_KHDC4-BBP"/>
    <property type="match status" value="1"/>
</dbReference>
<dbReference type="AlphaFoldDB" id="L1JUQ1"/>
<dbReference type="GeneID" id="17308758"/>
<dbReference type="PANTHER" id="PTHR11208">
    <property type="entry name" value="RNA-BINDING PROTEIN RELATED"/>
    <property type="match status" value="1"/>
</dbReference>
<gene>
    <name evidence="4" type="ORF">GUITHDRAFT_39525</name>
</gene>
<dbReference type="InterPro" id="IPR036612">
    <property type="entry name" value="KH_dom_type_1_sf"/>
</dbReference>
<accession>L1JUQ1</accession>
<sequence length="50" mass="5588">KKVSRLRIPVESFPGFNFIGRILGPRGATLKNLEAESGCRLYIRGRGSLR</sequence>